<dbReference type="GO" id="GO:0005886">
    <property type="term" value="C:plasma membrane"/>
    <property type="evidence" value="ECO:0007669"/>
    <property type="project" value="UniProtKB-SubCell"/>
</dbReference>
<organism evidence="9 10">
    <name type="scientific">Hypsibius exemplaris</name>
    <name type="common">Freshwater tardigrade</name>
    <dbReference type="NCBI Taxonomy" id="2072580"/>
    <lineage>
        <taxon>Eukaryota</taxon>
        <taxon>Metazoa</taxon>
        <taxon>Ecdysozoa</taxon>
        <taxon>Tardigrada</taxon>
        <taxon>Eutardigrada</taxon>
        <taxon>Parachela</taxon>
        <taxon>Hypsibioidea</taxon>
        <taxon>Hypsibiidae</taxon>
        <taxon>Hypsibius</taxon>
    </lineage>
</organism>
<keyword evidence="4" id="KW-0342">GTP-binding</keyword>
<dbReference type="Pfam" id="PF00071">
    <property type="entry name" value="Ras"/>
    <property type="match status" value="1"/>
</dbReference>
<comment type="similarity">
    <text evidence="7">Belongs to the small GTPase superfamily. RasD family.</text>
</comment>
<dbReference type="PANTHER" id="PTHR46149">
    <property type="entry name" value="MIP08469P"/>
    <property type="match status" value="1"/>
</dbReference>
<evidence type="ECO:0000256" key="4">
    <source>
        <dbReference type="ARBA" id="ARBA00023134"/>
    </source>
</evidence>
<evidence type="ECO:0000256" key="6">
    <source>
        <dbReference type="ARBA" id="ARBA00023288"/>
    </source>
</evidence>
<comment type="subcellular location">
    <subcellularLocation>
        <location evidence="1">Cell membrane</location>
        <topology evidence="1">Lipid-anchor</topology>
    </subcellularLocation>
</comment>
<sequence length="330" mass="36013">MPGDGKNIWLRPESAGDGMVSPHSPRRTKADSVDSVSKSQSKQSIDRSFLPASTALRVVVMGAAGVGKTAIVQHLNCHAVRPKSARDMNTRKVAVTEFSHVDFKENHQLLELEVLDASGYENFPAMLELAIKQAQAFILVCSADSDASFERVREMRQEVLRIKNEQGCRHFPAVVVVNKTDLPRAPTSLDLTYAELAVTCDWGDYGFTKCSATGKAGAQEVLHELLAQVNSLHMRRMLAVQILTGKISRRKTMPTSAKLSKRHQHRGSSPCPGEEVVLSSSLPSDGDVFLRPDSFLSSASGSKNSLTFSSRGSSRVPSPSPSHKFRLDTI</sequence>
<dbReference type="PRINTS" id="PR00449">
    <property type="entry name" value="RASTRNSFRMNG"/>
</dbReference>
<keyword evidence="4" id="KW-0547">Nucleotide-binding</keyword>
<feature type="compositionally biased region" description="Polar residues" evidence="8">
    <location>
        <begin position="296"/>
        <end position="308"/>
    </location>
</feature>
<dbReference type="EMBL" id="MTYJ01000054">
    <property type="protein sequence ID" value="OQV17996.1"/>
    <property type="molecule type" value="Genomic_DNA"/>
</dbReference>
<evidence type="ECO:0000256" key="3">
    <source>
        <dbReference type="ARBA" id="ARBA00022481"/>
    </source>
</evidence>
<dbReference type="GO" id="GO:0005525">
    <property type="term" value="F:GTP binding"/>
    <property type="evidence" value="ECO:0007669"/>
    <property type="project" value="UniProtKB-KW"/>
</dbReference>
<dbReference type="SUPFAM" id="SSF52540">
    <property type="entry name" value="P-loop containing nucleoside triphosphate hydrolases"/>
    <property type="match status" value="1"/>
</dbReference>
<dbReference type="SMART" id="SM00173">
    <property type="entry name" value="RAS"/>
    <property type="match status" value="1"/>
</dbReference>
<evidence type="ECO:0000256" key="8">
    <source>
        <dbReference type="SAM" id="MobiDB-lite"/>
    </source>
</evidence>
<evidence type="ECO:0000256" key="2">
    <source>
        <dbReference type="ARBA" id="ARBA00022475"/>
    </source>
</evidence>
<keyword evidence="6" id="KW-0449">Lipoprotein</keyword>
<proteinExistence type="inferred from homology"/>
<keyword evidence="5" id="KW-0472">Membrane</keyword>
<keyword evidence="10" id="KW-1185">Reference proteome</keyword>
<feature type="region of interest" description="Disordered" evidence="8">
    <location>
        <begin position="1"/>
        <end position="40"/>
    </location>
</feature>
<evidence type="ECO:0008006" key="11">
    <source>
        <dbReference type="Google" id="ProtNLM"/>
    </source>
</evidence>
<keyword evidence="3" id="KW-0488">Methylation</keyword>
<dbReference type="OrthoDB" id="265044at2759"/>
<dbReference type="InterPro" id="IPR005225">
    <property type="entry name" value="Small_GTP-bd"/>
</dbReference>
<feature type="region of interest" description="Disordered" evidence="8">
    <location>
        <begin position="296"/>
        <end position="330"/>
    </location>
</feature>
<comment type="caution">
    <text evidence="9">The sequence shown here is derived from an EMBL/GenBank/DDBJ whole genome shotgun (WGS) entry which is preliminary data.</text>
</comment>
<dbReference type="InterPro" id="IPR052236">
    <property type="entry name" value="Small_GTPase_RasD"/>
</dbReference>
<dbReference type="InterPro" id="IPR001806">
    <property type="entry name" value="Small_GTPase"/>
</dbReference>
<reference evidence="10" key="1">
    <citation type="submission" date="2017-01" db="EMBL/GenBank/DDBJ databases">
        <title>Comparative genomics of anhydrobiosis in the tardigrade Hypsibius dujardini.</title>
        <authorList>
            <person name="Yoshida Y."/>
            <person name="Koutsovoulos G."/>
            <person name="Laetsch D."/>
            <person name="Stevens L."/>
            <person name="Kumar S."/>
            <person name="Horikawa D."/>
            <person name="Ishino K."/>
            <person name="Komine S."/>
            <person name="Tomita M."/>
            <person name="Blaxter M."/>
            <person name="Arakawa K."/>
        </authorList>
    </citation>
    <scope>NUCLEOTIDE SEQUENCE [LARGE SCALE GENOMIC DNA]</scope>
    <source>
        <strain evidence="10">Z151</strain>
    </source>
</reference>
<dbReference type="PROSITE" id="PS51421">
    <property type="entry name" value="RAS"/>
    <property type="match status" value="1"/>
</dbReference>
<dbReference type="Gene3D" id="3.40.50.300">
    <property type="entry name" value="P-loop containing nucleotide triphosphate hydrolases"/>
    <property type="match status" value="1"/>
</dbReference>
<dbReference type="PROSITE" id="PS51419">
    <property type="entry name" value="RAB"/>
    <property type="match status" value="1"/>
</dbReference>
<dbReference type="GO" id="GO:0003924">
    <property type="term" value="F:GTPase activity"/>
    <property type="evidence" value="ECO:0007669"/>
    <property type="project" value="InterPro"/>
</dbReference>
<accession>A0A1W0WS26</accession>
<dbReference type="AlphaFoldDB" id="A0A1W0WS26"/>
<evidence type="ECO:0000256" key="7">
    <source>
        <dbReference type="ARBA" id="ARBA00038061"/>
    </source>
</evidence>
<evidence type="ECO:0000256" key="1">
    <source>
        <dbReference type="ARBA" id="ARBA00004193"/>
    </source>
</evidence>
<gene>
    <name evidence="9" type="ORF">BV898_07938</name>
</gene>
<dbReference type="InterPro" id="IPR027417">
    <property type="entry name" value="P-loop_NTPase"/>
</dbReference>
<feature type="region of interest" description="Disordered" evidence="8">
    <location>
        <begin position="251"/>
        <end position="277"/>
    </location>
</feature>
<evidence type="ECO:0000313" key="10">
    <source>
        <dbReference type="Proteomes" id="UP000192578"/>
    </source>
</evidence>
<dbReference type="PANTHER" id="PTHR46149:SF7">
    <property type="entry name" value="GTP-BINDING PROTEIN DI-RAS2"/>
    <property type="match status" value="1"/>
</dbReference>
<keyword evidence="2" id="KW-1003">Cell membrane</keyword>
<evidence type="ECO:0000313" key="9">
    <source>
        <dbReference type="EMBL" id="OQV17996.1"/>
    </source>
</evidence>
<name>A0A1W0WS26_HYPEX</name>
<evidence type="ECO:0000256" key="5">
    <source>
        <dbReference type="ARBA" id="ARBA00023136"/>
    </source>
</evidence>
<dbReference type="Proteomes" id="UP000192578">
    <property type="component" value="Unassembled WGS sequence"/>
</dbReference>
<dbReference type="NCBIfam" id="TIGR00231">
    <property type="entry name" value="small_GTP"/>
    <property type="match status" value="1"/>
</dbReference>
<protein>
    <recommendedName>
        <fullName evidence="11">GTP-binding protein Rhes</fullName>
    </recommendedName>
</protein>